<proteinExistence type="predicted"/>
<evidence type="ECO:0000313" key="1">
    <source>
        <dbReference type="EMBL" id="CAG8534550.1"/>
    </source>
</evidence>
<gene>
    <name evidence="1" type="ORF">RPERSI_LOCUS3287</name>
</gene>
<name>A0ACA9LK91_9GLOM</name>
<dbReference type="EMBL" id="CAJVQC010003966">
    <property type="protein sequence ID" value="CAG8534550.1"/>
    <property type="molecule type" value="Genomic_DNA"/>
</dbReference>
<reference evidence="1" key="1">
    <citation type="submission" date="2021-06" db="EMBL/GenBank/DDBJ databases">
        <authorList>
            <person name="Kallberg Y."/>
            <person name="Tangrot J."/>
            <person name="Rosling A."/>
        </authorList>
    </citation>
    <scope>NUCLEOTIDE SEQUENCE</scope>
    <source>
        <strain evidence="1">MA461A</strain>
    </source>
</reference>
<sequence length="61" mass="6817">TSSDSERGSGSFFSFFSGLRVDIPIRRPPKSDQDDSKSEHRDSVLIFAAESPIAEDFNDEH</sequence>
<protein>
    <submittedName>
        <fullName evidence="1">30534_t:CDS:1</fullName>
    </submittedName>
</protein>
<evidence type="ECO:0000313" key="2">
    <source>
        <dbReference type="Proteomes" id="UP000789920"/>
    </source>
</evidence>
<organism evidence="1 2">
    <name type="scientific">Racocetra persica</name>
    <dbReference type="NCBI Taxonomy" id="160502"/>
    <lineage>
        <taxon>Eukaryota</taxon>
        <taxon>Fungi</taxon>
        <taxon>Fungi incertae sedis</taxon>
        <taxon>Mucoromycota</taxon>
        <taxon>Glomeromycotina</taxon>
        <taxon>Glomeromycetes</taxon>
        <taxon>Diversisporales</taxon>
        <taxon>Gigasporaceae</taxon>
        <taxon>Racocetra</taxon>
    </lineage>
</organism>
<keyword evidence="2" id="KW-1185">Reference proteome</keyword>
<comment type="caution">
    <text evidence="1">The sequence shown here is derived from an EMBL/GenBank/DDBJ whole genome shotgun (WGS) entry which is preliminary data.</text>
</comment>
<feature type="non-terminal residue" evidence="1">
    <location>
        <position position="1"/>
    </location>
</feature>
<dbReference type="Proteomes" id="UP000789920">
    <property type="component" value="Unassembled WGS sequence"/>
</dbReference>
<accession>A0ACA9LK91</accession>